<dbReference type="PANTHER" id="PTHR36849">
    <property type="entry name" value="CYTOPLASMIC PROTEIN-RELATED"/>
    <property type="match status" value="1"/>
</dbReference>
<dbReference type="AlphaFoldDB" id="A0A1I6HG21"/>
<dbReference type="OrthoDB" id="9790745at2"/>
<dbReference type="PANTHER" id="PTHR36849:SF1">
    <property type="entry name" value="CYTOPLASMIC PROTEIN"/>
    <property type="match status" value="1"/>
</dbReference>
<protein>
    <submittedName>
        <fullName evidence="1">Uncharacterized conserved protein YeaO, DUF488 family</fullName>
    </submittedName>
</protein>
<name>A0A1I6HG21_9GAMM</name>
<dbReference type="InterPro" id="IPR052552">
    <property type="entry name" value="YeaO-like"/>
</dbReference>
<evidence type="ECO:0000313" key="2">
    <source>
        <dbReference type="Proteomes" id="UP000198644"/>
    </source>
</evidence>
<dbReference type="Proteomes" id="UP000198644">
    <property type="component" value="Unassembled WGS sequence"/>
</dbReference>
<dbReference type="RefSeq" id="WP_092009793.1">
    <property type="nucleotide sequence ID" value="NZ_FOYW01000001.1"/>
</dbReference>
<dbReference type="EMBL" id="FOYW01000001">
    <property type="protein sequence ID" value="SFR53456.1"/>
    <property type="molecule type" value="Genomic_DNA"/>
</dbReference>
<proteinExistence type="predicted"/>
<accession>A0A1I6HG21</accession>
<evidence type="ECO:0000313" key="1">
    <source>
        <dbReference type="EMBL" id="SFR53456.1"/>
    </source>
</evidence>
<keyword evidence="2" id="KW-1185">Reference proteome</keyword>
<gene>
    <name evidence="1" type="ORF">SAMN05216203_1214</name>
</gene>
<dbReference type="STRING" id="650891.SAMN05216203_1214"/>
<reference evidence="1 2" key="1">
    <citation type="submission" date="2016-10" db="EMBL/GenBank/DDBJ databases">
        <authorList>
            <person name="de Groot N.N."/>
        </authorList>
    </citation>
    <scope>NUCLEOTIDE SEQUENCE [LARGE SCALE GENOMIC DNA]</scope>
    <source>
        <strain evidence="1 2">CGMCC 1.9167</strain>
    </source>
</reference>
<sequence>MTVETKRAYEEPSKSDGYRVLVDRMWPRGVAKDELKADEWLKDVAPSDELRKDFHAGDLSWDEFRRAYLMELKEHRETLRPLAKRADSSTVTLLFSSKDEEHNNAVVLRQYLQMLD</sequence>
<dbReference type="Pfam" id="PF22752">
    <property type="entry name" value="DUF488-N3i"/>
    <property type="match status" value="1"/>
</dbReference>
<organism evidence="1 2">
    <name type="scientific">Marinobacter daqiaonensis</name>
    <dbReference type="NCBI Taxonomy" id="650891"/>
    <lineage>
        <taxon>Bacteria</taxon>
        <taxon>Pseudomonadati</taxon>
        <taxon>Pseudomonadota</taxon>
        <taxon>Gammaproteobacteria</taxon>
        <taxon>Pseudomonadales</taxon>
        <taxon>Marinobacteraceae</taxon>
        <taxon>Marinobacter</taxon>
    </lineage>
</organism>